<feature type="transmembrane region" description="Helical" evidence="5">
    <location>
        <begin position="196"/>
        <end position="217"/>
    </location>
</feature>
<dbReference type="SUPFAM" id="SSF81340">
    <property type="entry name" value="Clc chloride channel"/>
    <property type="match status" value="1"/>
</dbReference>
<dbReference type="InterPro" id="IPR050368">
    <property type="entry name" value="ClC-type_chloride_channel"/>
</dbReference>
<dbReference type="InterPro" id="IPR001807">
    <property type="entry name" value="ClC"/>
</dbReference>
<dbReference type="CDD" id="cd00400">
    <property type="entry name" value="Voltage_gated_ClC"/>
    <property type="match status" value="1"/>
</dbReference>
<keyword evidence="4 5" id="KW-0472">Membrane</keyword>
<dbReference type="RefSeq" id="WP_183327606.1">
    <property type="nucleotide sequence ID" value="NZ_JACHHK010000002.1"/>
</dbReference>
<accession>A0A7W8CXF4</accession>
<dbReference type="AlphaFoldDB" id="A0A7W8CXF4"/>
<evidence type="ECO:0000256" key="5">
    <source>
        <dbReference type="SAM" id="Phobius"/>
    </source>
</evidence>
<feature type="transmembrane region" description="Helical" evidence="5">
    <location>
        <begin position="343"/>
        <end position="374"/>
    </location>
</feature>
<feature type="transmembrane region" description="Helical" evidence="5">
    <location>
        <begin position="12"/>
        <end position="37"/>
    </location>
</feature>
<dbReference type="PANTHER" id="PTHR43427">
    <property type="entry name" value="CHLORIDE CHANNEL PROTEIN CLC-E"/>
    <property type="match status" value="1"/>
</dbReference>
<dbReference type="Proteomes" id="UP000539953">
    <property type="component" value="Unassembled WGS sequence"/>
</dbReference>
<gene>
    <name evidence="6" type="ORF">HNQ47_000733</name>
</gene>
<dbReference type="Gene3D" id="1.10.3080.10">
    <property type="entry name" value="Clc chloride channel"/>
    <property type="match status" value="1"/>
</dbReference>
<keyword evidence="3 5" id="KW-1133">Transmembrane helix</keyword>
<evidence type="ECO:0000313" key="6">
    <source>
        <dbReference type="EMBL" id="MBB5182714.1"/>
    </source>
</evidence>
<evidence type="ECO:0000256" key="3">
    <source>
        <dbReference type="ARBA" id="ARBA00022989"/>
    </source>
</evidence>
<organism evidence="6 7">
    <name type="scientific">Catenisphaera adipataccumulans</name>
    <dbReference type="NCBI Taxonomy" id="700500"/>
    <lineage>
        <taxon>Bacteria</taxon>
        <taxon>Bacillati</taxon>
        <taxon>Bacillota</taxon>
        <taxon>Erysipelotrichia</taxon>
        <taxon>Erysipelotrichales</taxon>
        <taxon>Erysipelotrichaceae</taxon>
        <taxon>Catenisphaera</taxon>
    </lineage>
</organism>
<comment type="caution">
    <text evidence="6">The sequence shown here is derived from an EMBL/GenBank/DDBJ whole genome shotgun (WGS) entry which is preliminary data.</text>
</comment>
<dbReference type="PANTHER" id="PTHR43427:SF12">
    <property type="entry name" value="CHLORIDE TRANSPORTER"/>
    <property type="match status" value="1"/>
</dbReference>
<keyword evidence="2 5" id="KW-0812">Transmembrane</keyword>
<feature type="transmembrane region" description="Helical" evidence="5">
    <location>
        <begin position="57"/>
        <end position="76"/>
    </location>
</feature>
<keyword evidence="7" id="KW-1185">Reference proteome</keyword>
<dbReference type="InterPro" id="IPR014743">
    <property type="entry name" value="Cl-channel_core"/>
</dbReference>
<reference evidence="6 7" key="1">
    <citation type="submission" date="2020-08" db="EMBL/GenBank/DDBJ databases">
        <title>Genomic Encyclopedia of Type Strains, Phase IV (KMG-IV): sequencing the most valuable type-strain genomes for metagenomic binning, comparative biology and taxonomic classification.</title>
        <authorList>
            <person name="Goeker M."/>
        </authorList>
    </citation>
    <scope>NUCLEOTIDE SEQUENCE [LARGE SCALE GENOMIC DNA]</scope>
    <source>
        <strain evidence="6 7">DSM 25799</strain>
    </source>
</reference>
<evidence type="ECO:0000313" key="7">
    <source>
        <dbReference type="Proteomes" id="UP000539953"/>
    </source>
</evidence>
<sequence length="422" mass="45894">MNTMSKKTKTVSVASIALYALLLGILTGAIVWIVLHLLSVSTNWIWTVIPSALGHRWLYTLLICTLGGLLIGLFQQKYGIFPDTMEEVFAKLKQDGTYDYHHLPVLIIGMLLPLIFGGSLGPEAGLTGIITALCCYVGDHLKYNVRELRELEKSGFAAALGVVFRAPLFGLVNNFEHTHDEEPLFFDPKELKISKIIIYLCAIGGALLVSESLSKWFGGGHGLPHLAWPGHAGLDDWIWFPVLVAAGIALGWFFQITERAAHRLSVPFRDHRVVSCLIAGIGMGLLGAWNPLTMFSGEAKLLHLASRWQSVSVSFLILTALAKMIATNLCLSFGWKGGSIFPIIYCSASLGFALASLTGVLPLFAVVCTVAGAYGSIMRKPLTVTAVLFLCFPIRFILPLLLSAYLASIIPLPKAEKNQAEA</sequence>
<dbReference type="GO" id="GO:0016020">
    <property type="term" value="C:membrane"/>
    <property type="evidence" value="ECO:0007669"/>
    <property type="project" value="UniProtKB-SubCell"/>
</dbReference>
<proteinExistence type="predicted"/>
<feature type="transmembrane region" description="Helical" evidence="5">
    <location>
        <begin position="312"/>
        <end position="331"/>
    </location>
</feature>
<comment type="subcellular location">
    <subcellularLocation>
        <location evidence="1">Membrane</location>
        <topology evidence="1">Multi-pass membrane protein</topology>
    </subcellularLocation>
</comment>
<evidence type="ECO:0000256" key="1">
    <source>
        <dbReference type="ARBA" id="ARBA00004141"/>
    </source>
</evidence>
<protein>
    <submittedName>
        <fullName evidence="6">H+/Cl- antiporter ClcA</fullName>
    </submittedName>
</protein>
<name>A0A7W8CXF4_9FIRM</name>
<evidence type="ECO:0000256" key="2">
    <source>
        <dbReference type="ARBA" id="ARBA00022692"/>
    </source>
</evidence>
<feature type="transmembrane region" description="Helical" evidence="5">
    <location>
        <begin position="237"/>
        <end position="254"/>
    </location>
</feature>
<feature type="transmembrane region" description="Helical" evidence="5">
    <location>
        <begin position="386"/>
        <end position="407"/>
    </location>
</feature>
<evidence type="ECO:0000256" key="4">
    <source>
        <dbReference type="ARBA" id="ARBA00023136"/>
    </source>
</evidence>
<feature type="transmembrane region" description="Helical" evidence="5">
    <location>
        <begin position="274"/>
        <end position="292"/>
    </location>
</feature>
<dbReference type="GO" id="GO:0015108">
    <property type="term" value="F:chloride transmembrane transporter activity"/>
    <property type="evidence" value="ECO:0007669"/>
    <property type="project" value="InterPro"/>
</dbReference>
<dbReference type="EMBL" id="JACHHK010000002">
    <property type="protein sequence ID" value="MBB5182714.1"/>
    <property type="molecule type" value="Genomic_DNA"/>
</dbReference>
<dbReference type="Pfam" id="PF00654">
    <property type="entry name" value="Voltage_CLC"/>
    <property type="match status" value="1"/>
</dbReference>